<dbReference type="RefSeq" id="WP_264505635.1">
    <property type="nucleotide sequence ID" value="NZ_JAPDFL010000001.1"/>
</dbReference>
<organism evidence="1 2">
    <name type="scientific">Pararhodobacter zhoushanensis</name>
    <dbReference type="NCBI Taxonomy" id="2479545"/>
    <lineage>
        <taxon>Bacteria</taxon>
        <taxon>Pseudomonadati</taxon>
        <taxon>Pseudomonadota</taxon>
        <taxon>Alphaproteobacteria</taxon>
        <taxon>Rhodobacterales</taxon>
        <taxon>Paracoccaceae</taxon>
        <taxon>Pararhodobacter</taxon>
    </lineage>
</organism>
<reference evidence="1 2" key="1">
    <citation type="submission" date="2022-10" db="EMBL/GenBank/DDBJ databases">
        <title>Pararhodobacter sp. nov., isolated from marine algae.</title>
        <authorList>
            <person name="Choi B.J."/>
            <person name="Kim J.M."/>
            <person name="Lee J.K."/>
            <person name="Choi D.G."/>
            <person name="Jeon C.O."/>
        </authorList>
    </citation>
    <scope>NUCLEOTIDE SEQUENCE [LARGE SCALE GENOMIC DNA]</scope>
    <source>
        <strain evidence="1 2">ZQ420</strain>
    </source>
</reference>
<sequence>MPDRRITQPRMSPPHKVGKRAVVVCLDPGDYRALYELTLTAGTSMADCLRQLIRDAAQRLPTEEGQ</sequence>
<comment type="caution">
    <text evidence="1">The sequence shown here is derived from an EMBL/GenBank/DDBJ whole genome shotgun (WGS) entry which is preliminary data.</text>
</comment>
<evidence type="ECO:0008006" key="3">
    <source>
        <dbReference type="Google" id="ProtNLM"/>
    </source>
</evidence>
<keyword evidence="2" id="KW-1185">Reference proteome</keyword>
<dbReference type="EMBL" id="JAPDFL010000001">
    <property type="protein sequence ID" value="MCW1932651.1"/>
    <property type="molecule type" value="Genomic_DNA"/>
</dbReference>
<dbReference type="Proteomes" id="UP001208938">
    <property type="component" value="Unassembled WGS sequence"/>
</dbReference>
<evidence type="ECO:0000313" key="2">
    <source>
        <dbReference type="Proteomes" id="UP001208938"/>
    </source>
</evidence>
<proteinExistence type="predicted"/>
<name>A0ABT3GYK7_9RHOB</name>
<gene>
    <name evidence="1" type="ORF">OKW52_10375</name>
</gene>
<protein>
    <recommendedName>
        <fullName evidence="3">Ribbon-helix-helix protein, copG family</fullName>
    </recommendedName>
</protein>
<accession>A0ABT3GYK7</accession>
<evidence type="ECO:0000313" key="1">
    <source>
        <dbReference type="EMBL" id="MCW1932651.1"/>
    </source>
</evidence>